<dbReference type="EMBL" id="JAAVMX010000004">
    <property type="protein sequence ID" value="KAF4509442.1"/>
    <property type="molecule type" value="Genomic_DNA"/>
</dbReference>
<dbReference type="InterPro" id="IPR036259">
    <property type="entry name" value="MFS_trans_sf"/>
</dbReference>
<accession>A0A8H4PS39</accession>
<name>A0A8H4PS39_9HYPO</name>
<evidence type="ECO:0000313" key="9">
    <source>
        <dbReference type="Proteomes" id="UP000557566"/>
    </source>
</evidence>
<feature type="transmembrane region" description="Helical" evidence="7">
    <location>
        <begin position="151"/>
        <end position="170"/>
    </location>
</feature>
<evidence type="ECO:0000256" key="2">
    <source>
        <dbReference type="ARBA" id="ARBA00007520"/>
    </source>
</evidence>
<dbReference type="Gene3D" id="1.20.1250.20">
    <property type="entry name" value="MFS general substrate transporter like domains"/>
    <property type="match status" value="1"/>
</dbReference>
<feature type="transmembrane region" description="Helical" evidence="7">
    <location>
        <begin position="468"/>
        <end position="491"/>
    </location>
</feature>
<dbReference type="OrthoDB" id="4914550at2759"/>
<keyword evidence="6 7" id="KW-0472">Membrane</keyword>
<protein>
    <submittedName>
        <fullName evidence="8">Uncharacterized protein</fullName>
    </submittedName>
</protein>
<dbReference type="GO" id="GO:0022857">
    <property type="term" value="F:transmembrane transporter activity"/>
    <property type="evidence" value="ECO:0007669"/>
    <property type="project" value="TreeGrafter"/>
</dbReference>
<feature type="transmembrane region" description="Helical" evidence="7">
    <location>
        <begin position="190"/>
        <end position="210"/>
    </location>
</feature>
<evidence type="ECO:0000256" key="1">
    <source>
        <dbReference type="ARBA" id="ARBA00004141"/>
    </source>
</evidence>
<feature type="transmembrane region" description="Helical" evidence="7">
    <location>
        <begin position="384"/>
        <end position="407"/>
    </location>
</feature>
<evidence type="ECO:0000256" key="3">
    <source>
        <dbReference type="ARBA" id="ARBA00022448"/>
    </source>
</evidence>
<evidence type="ECO:0000256" key="7">
    <source>
        <dbReference type="SAM" id="Phobius"/>
    </source>
</evidence>
<feature type="transmembrane region" description="Helical" evidence="7">
    <location>
        <begin position="46"/>
        <end position="66"/>
    </location>
</feature>
<dbReference type="SUPFAM" id="SSF103473">
    <property type="entry name" value="MFS general substrate transporter"/>
    <property type="match status" value="1"/>
</dbReference>
<dbReference type="AlphaFoldDB" id="A0A8H4PS39"/>
<evidence type="ECO:0000256" key="4">
    <source>
        <dbReference type="ARBA" id="ARBA00022692"/>
    </source>
</evidence>
<feature type="transmembrane region" description="Helical" evidence="7">
    <location>
        <begin position="126"/>
        <end position="144"/>
    </location>
</feature>
<keyword evidence="3" id="KW-0813">Transport</keyword>
<feature type="transmembrane region" description="Helical" evidence="7">
    <location>
        <begin position="217"/>
        <end position="235"/>
    </location>
</feature>
<evidence type="ECO:0000313" key="8">
    <source>
        <dbReference type="EMBL" id="KAF4509442.1"/>
    </source>
</evidence>
<evidence type="ECO:0000256" key="6">
    <source>
        <dbReference type="ARBA" id="ARBA00023136"/>
    </source>
</evidence>
<comment type="subcellular location">
    <subcellularLocation>
        <location evidence="1">Membrane</location>
        <topology evidence="1">Multi-pass membrane protein</topology>
    </subcellularLocation>
</comment>
<sequence length="574" mass="60375">MTKPLTQQHEASAALTGSQEKHDFALDAVSSTSQGSRGETTKLKSFLLTMMLQLAVFLYGLNNAAIANIQPTQPGLGRIRPVPVMPENQQEQKRVVLTASRRYIVGGQAVIMPLVELYPACDAQRLFVFFTLTLLAALALCGAASDASAQIIGRAGAGAGVSGMLHGLLTLLVRNNNTSGGRLPIHPGKASVACALGFVLGPVIGGAVGLRSWFWAFGLNVLLGIVILVAGRFLIPSDQSKPEASLENKLASVCAAIMLNTGSIVSSAVATNCAGILFSWMGSSAVLVNSVSVVALVAFLLQQVYCIFTGLSDPSGGRFASVCYYVYAVSRVLKYLAVYYVLLYFQLAKGASAVETAKRTLPLLVPLVFAVLASKYHVADPRSYRAWMMFGSAVGITGSVLMSACFLTSRALVIWKAADSPGLMHVETLASAVYGFRAMLGLGTGFFAHSLFAAVKAWADSDNATLDVIWMVLGQMGGLGLALSAAGALFVHTANSRLTDALPDLGNLARFSLLAGTSGDVFDGLGERDRALVSVCIAAALRKVFVEAYAAAVLAFGLSSVVKSYKKFANDNDE</sequence>
<evidence type="ECO:0000256" key="5">
    <source>
        <dbReference type="ARBA" id="ARBA00022989"/>
    </source>
</evidence>
<dbReference type="PANTHER" id="PTHR23501:SF12">
    <property type="entry name" value="MAJOR FACILITATOR SUPERFAMILY (MFS) PROFILE DOMAIN-CONTAINING PROTEIN-RELATED"/>
    <property type="match status" value="1"/>
</dbReference>
<keyword evidence="5 7" id="KW-1133">Transmembrane helix</keyword>
<gene>
    <name evidence="8" type="ORF">G6O67_003616</name>
</gene>
<feature type="transmembrane region" description="Helical" evidence="7">
    <location>
        <begin position="255"/>
        <end position="278"/>
    </location>
</feature>
<feature type="transmembrane region" description="Helical" evidence="7">
    <location>
        <begin position="428"/>
        <end position="448"/>
    </location>
</feature>
<feature type="transmembrane region" description="Helical" evidence="7">
    <location>
        <begin position="285"/>
        <end position="305"/>
    </location>
</feature>
<comment type="similarity">
    <text evidence="2">Belongs to the major facilitator superfamily. TCR/Tet family.</text>
</comment>
<proteinExistence type="inferred from homology"/>
<feature type="transmembrane region" description="Helical" evidence="7">
    <location>
        <begin position="325"/>
        <end position="348"/>
    </location>
</feature>
<dbReference type="Proteomes" id="UP000557566">
    <property type="component" value="Unassembled WGS sequence"/>
</dbReference>
<dbReference type="GO" id="GO:0005886">
    <property type="term" value="C:plasma membrane"/>
    <property type="evidence" value="ECO:0007669"/>
    <property type="project" value="TreeGrafter"/>
</dbReference>
<keyword evidence="4 7" id="KW-0812">Transmembrane</keyword>
<comment type="caution">
    <text evidence="8">The sequence shown here is derived from an EMBL/GenBank/DDBJ whole genome shotgun (WGS) entry which is preliminary data.</text>
</comment>
<reference evidence="8 9" key="1">
    <citation type="journal article" date="2020" name="Genome Biol. Evol.">
        <title>A new high-quality draft genome assembly of the Chinese cordyceps Ophiocordyceps sinensis.</title>
        <authorList>
            <person name="Shu R."/>
            <person name="Zhang J."/>
            <person name="Meng Q."/>
            <person name="Zhang H."/>
            <person name="Zhou G."/>
            <person name="Li M."/>
            <person name="Wu P."/>
            <person name="Zhao Y."/>
            <person name="Chen C."/>
            <person name="Qin Q."/>
        </authorList>
    </citation>
    <scope>NUCLEOTIDE SEQUENCE [LARGE SCALE GENOMIC DNA]</scope>
    <source>
        <strain evidence="8 9">IOZ07</strain>
    </source>
</reference>
<organism evidence="8 9">
    <name type="scientific">Ophiocordyceps sinensis</name>
    <dbReference type="NCBI Taxonomy" id="72228"/>
    <lineage>
        <taxon>Eukaryota</taxon>
        <taxon>Fungi</taxon>
        <taxon>Dikarya</taxon>
        <taxon>Ascomycota</taxon>
        <taxon>Pezizomycotina</taxon>
        <taxon>Sordariomycetes</taxon>
        <taxon>Hypocreomycetidae</taxon>
        <taxon>Hypocreales</taxon>
        <taxon>Ophiocordycipitaceae</taxon>
        <taxon>Ophiocordyceps</taxon>
    </lineage>
</organism>
<keyword evidence="9" id="KW-1185">Reference proteome</keyword>
<dbReference type="PANTHER" id="PTHR23501">
    <property type="entry name" value="MAJOR FACILITATOR SUPERFAMILY"/>
    <property type="match status" value="1"/>
</dbReference>